<proteinExistence type="inferred from homology"/>
<dbReference type="Pfam" id="PF05347">
    <property type="entry name" value="Complex1_LYR"/>
    <property type="match status" value="1"/>
</dbReference>
<organism evidence="3 4">
    <name type="scientific">Thamnocephalis sphaerospora</name>
    <dbReference type="NCBI Taxonomy" id="78915"/>
    <lineage>
        <taxon>Eukaryota</taxon>
        <taxon>Fungi</taxon>
        <taxon>Fungi incertae sedis</taxon>
        <taxon>Zoopagomycota</taxon>
        <taxon>Zoopagomycotina</taxon>
        <taxon>Zoopagomycetes</taxon>
        <taxon>Zoopagales</taxon>
        <taxon>Sigmoideomycetaceae</taxon>
        <taxon>Thamnocephalis</taxon>
    </lineage>
</organism>
<dbReference type="InterPro" id="IPR045297">
    <property type="entry name" value="Complex1_LYR_LYRM4"/>
</dbReference>
<dbReference type="GO" id="GO:0016226">
    <property type="term" value="P:iron-sulfur cluster assembly"/>
    <property type="evidence" value="ECO:0007669"/>
    <property type="project" value="InterPro"/>
</dbReference>
<evidence type="ECO:0000313" key="4">
    <source>
        <dbReference type="Proteomes" id="UP000271241"/>
    </source>
</evidence>
<dbReference type="GO" id="GO:0005739">
    <property type="term" value="C:mitochondrion"/>
    <property type="evidence" value="ECO:0007669"/>
    <property type="project" value="TreeGrafter"/>
</dbReference>
<dbReference type="STRING" id="78915.A0A4V1IWG5"/>
<evidence type="ECO:0000256" key="1">
    <source>
        <dbReference type="ARBA" id="ARBA00009508"/>
    </source>
</evidence>
<dbReference type="InterPro" id="IPR051522">
    <property type="entry name" value="ISC_assembly_LYR"/>
</dbReference>
<reference evidence="4" key="1">
    <citation type="journal article" date="2018" name="Nat. Microbiol.">
        <title>Leveraging single-cell genomics to expand the fungal tree of life.</title>
        <authorList>
            <person name="Ahrendt S.R."/>
            <person name="Quandt C.A."/>
            <person name="Ciobanu D."/>
            <person name="Clum A."/>
            <person name="Salamov A."/>
            <person name="Andreopoulos B."/>
            <person name="Cheng J.F."/>
            <person name="Woyke T."/>
            <person name="Pelin A."/>
            <person name="Henrissat B."/>
            <person name="Reynolds N.K."/>
            <person name="Benny G.L."/>
            <person name="Smith M.E."/>
            <person name="James T.Y."/>
            <person name="Grigoriev I.V."/>
        </authorList>
    </citation>
    <scope>NUCLEOTIDE SEQUENCE [LARGE SCALE GENOMIC DNA]</scope>
    <source>
        <strain evidence="4">RSA 1356</strain>
    </source>
</reference>
<dbReference type="PANTHER" id="PTHR13166">
    <property type="entry name" value="PROTEIN C6ORF149"/>
    <property type="match status" value="1"/>
</dbReference>
<dbReference type="OrthoDB" id="275715at2759"/>
<gene>
    <name evidence="3" type="ORF">THASP1DRAFT_30708</name>
</gene>
<dbReference type="Proteomes" id="UP000271241">
    <property type="component" value="Unassembled WGS sequence"/>
</dbReference>
<evidence type="ECO:0000313" key="3">
    <source>
        <dbReference type="EMBL" id="RKP07479.1"/>
    </source>
</evidence>
<sequence>MVSPAPVSEALRLQLLHLYRAHLRTANHFAAYNFRHYFTRWTRDQFRAFKLGKPVAEGAASVEEPTVFAARMQHELAARRRQALVNSMFQVDRIVVENARV</sequence>
<dbReference type="CDD" id="cd20264">
    <property type="entry name" value="Complex1_LYR_LYRM4"/>
    <property type="match status" value="1"/>
</dbReference>
<dbReference type="InterPro" id="IPR008011">
    <property type="entry name" value="Complex1_LYR_dom"/>
</dbReference>
<comment type="similarity">
    <text evidence="1">Belongs to the complex I LYR family.</text>
</comment>
<evidence type="ECO:0000259" key="2">
    <source>
        <dbReference type="Pfam" id="PF05347"/>
    </source>
</evidence>
<feature type="domain" description="Complex 1 LYR protein" evidence="2">
    <location>
        <begin position="14"/>
        <end position="50"/>
    </location>
</feature>
<dbReference type="PANTHER" id="PTHR13166:SF7">
    <property type="entry name" value="LYR MOTIF-CONTAINING PROTEIN 4"/>
    <property type="match status" value="1"/>
</dbReference>
<name>A0A4V1IWG5_9FUNG</name>
<dbReference type="GO" id="GO:1990221">
    <property type="term" value="C:L-cysteine desulfurase complex"/>
    <property type="evidence" value="ECO:0007669"/>
    <property type="project" value="TreeGrafter"/>
</dbReference>
<dbReference type="EMBL" id="KZ992714">
    <property type="protein sequence ID" value="RKP07479.1"/>
    <property type="molecule type" value="Genomic_DNA"/>
</dbReference>
<accession>A0A4V1IWG5</accession>
<keyword evidence="4" id="KW-1185">Reference proteome</keyword>
<dbReference type="AlphaFoldDB" id="A0A4V1IWG5"/>
<protein>
    <submittedName>
        <fullName evidence="3">LYR motif containing 4</fullName>
    </submittedName>
</protein>